<keyword evidence="3" id="KW-1185">Reference proteome</keyword>
<dbReference type="Gene3D" id="1.10.238.10">
    <property type="entry name" value="EF-hand"/>
    <property type="match status" value="2"/>
</dbReference>
<dbReference type="OrthoDB" id="26525at2759"/>
<dbReference type="InterPro" id="IPR002048">
    <property type="entry name" value="EF_hand_dom"/>
</dbReference>
<evidence type="ECO:0000313" key="3">
    <source>
        <dbReference type="Proteomes" id="UP000243579"/>
    </source>
</evidence>
<dbReference type="AlphaFoldDB" id="A0A1V9YQ11"/>
<organism evidence="2 3">
    <name type="scientific">Achlya hypogyna</name>
    <name type="common">Oomycete</name>
    <name type="synonym">Protoachlya hypogyna</name>
    <dbReference type="NCBI Taxonomy" id="1202772"/>
    <lineage>
        <taxon>Eukaryota</taxon>
        <taxon>Sar</taxon>
        <taxon>Stramenopiles</taxon>
        <taxon>Oomycota</taxon>
        <taxon>Saprolegniomycetes</taxon>
        <taxon>Saprolegniales</taxon>
        <taxon>Achlyaceae</taxon>
        <taxon>Achlya</taxon>
    </lineage>
</organism>
<dbReference type="InterPro" id="IPR011992">
    <property type="entry name" value="EF-hand-dom_pair"/>
</dbReference>
<name>A0A1V9YQ11_ACHHY</name>
<reference evidence="2 3" key="1">
    <citation type="journal article" date="2014" name="Genome Biol. Evol.">
        <title>The secreted proteins of Achlya hypogyna and Thraustotheca clavata identify the ancestral oomycete secretome and reveal gene acquisitions by horizontal gene transfer.</title>
        <authorList>
            <person name="Misner I."/>
            <person name="Blouin N."/>
            <person name="Leonard G."/>
            <person name="Richards T.A."/>
            <person name="Lane C.E."/>
        </authorList>
    </citation>
    <scope>NUCLEOTIDE SEQUENCE [LARGE SCALE GENOMIC DNA]</scope>
    <source>
        <strain evidence="2 3">ATCC 48635</strain>
    </source>
</reference>
<gene>
    <name evidence="2" type="ORF">ACHHYP_08016</name>
</gene>
<evidence type="ECO:0000313" key="2">
    <source>
        <dbReference type="EMBL" id="OQR87838.1"/>
    </source>
</evidence>
<dbReference type="SUPFAM" id="SSF47473">
    <property type="entry name" value="EF-hand"/>
    <property type="match status" value="1"/>
</dbReference>
<feature type="domain" description="EF-hand" evidence="1">
    <location>
        <begin position="257"/>
        <end position="285"/>
    </location>
</feature>
<evidence type="ECO:0000259" key="1">
    <source>
        <dbReference type="PROSITE" id="PS50222"/>
    </source>
</evidence>
<protein>
    <recommendedName>
        <fullName evidence="1">EF-hand domain-containing protein</fullName>
    </recommendedName>
</protein>
<comment type="caution">
    <text evidence="2">The sequence shown here is derived from an EMBL/GenBank/DDBJ whole genome shotgun (WGS) entry which is preliminary data.</text>
</comment>
<dbReference type="PROSITE" id="PS50222">
    <property type="entry name" value="EF_HAND_2"/>
    <property type="match status" value="1"/>
</dbReference>
<accession>A0A1V9YQ11</accession>
<dbReference type="STRING" id="1202772.A0A1V9YQ11"/>
<proteinExistence type="predicted"/>
<dbReference type="Proteomes" id="UP000243579">
    <property type="component" value="Unassembled WGS sequence"/>
</dbReference>
<dbReference type="EMBL" id="JNBR01001422">
    <property type="protein sequence ID" value="OQR87838.1"/>
    <property type="molecule type" value="Genomic_DNA"/>
</dbReference>
<dbReference type="GO" id="GO:0005509">
    <property type="term" value="F:calcium ion binding"/>
    <property type="evidence" value="ECO:0007669"/>
    <property type="project" value="InterPro"/>
</dbReference>
<sequence>MGCLQSKIQADASGAPPQNSNLVETYADEDATSSFKRLSIVKPVDSWIMNSNEYVAKSKIDKRIIQILQERKKKMEANGTFHKSTNFERVALQFGNVEIAFMSIREMYDRHCNTKAMTLENFCGALTAFGASADANAVRDIFNEADVIRDNSLNFNEFAISLAICYLLDIIPNLFHARGGAPPDEGDNDGAGDYKEIERDDAVKISKAFETVVNAYLMFDRDASGIIKWGEMKEILNKPESTKLKSTSPHAKFFNVERWKELDWNKDGSINFQEFFLAFQKWVGIDEDDG</sequence>